<dbReference type="EMBL" id="CP133619">
    <property type="protein sequence ID" value="WMV43117.1"/>
    <property type="molecule type" value="Genomic_DNA"/>
</dbReference>
<evidence type="ECO:0000313" key="1">
    <source>
        <dbReference type="EMBL" id="WMV43117.1"/>
    </source>
</evidence>
<keyword evidence="2" id="KW-1185">Reference proteome</keyword>
<name>A0AAF0UBW4_SOLVR</name>
<evidence type="ECO:0000313" key="2">
    <source>
        <dbReference type="Proteomes" id="UP001234989"/>
    </source>
</evidence>
<organism evidence="1 2">
    <name type="scientific">Solanum verrucosum</name>
    <dbReference type="NCBI Taxonomy" id="315347"/>
    <lineage>
        <taxon>Eukaryota</taxon>
        <taxon>Viridiplantae</taxon>
        <taxon>Streptophyta</taxon>
        <taxon>Embryophyta</taxon>
        <taxon>Tracheophyta</taxon>
        <taxon>Spermatophyta</taxon>
        <taxon>Magnoliopsida</taxon>
        <taxon>eudicotyledons</taxon>
        <taxon>Gunneridae</taxon>
        <taxon>Pentapetalae</taxon>
        <taxon>asterids</taxon>
        <taxon>lamiids</taxon>
        <taxon>Solanales</taxon>
        <taxon>Solanaceae</taxon>
        <taxon>Solanoideae</taxon>
        <taxon>Solaneae</taxon>
        <taxon>Solanum</taxon>
    </lineage>
</organism>
<dbReference type="AlphaFoldDB" id="A0AAF0UBW4"/>
<gene>
    <name evidence="1" type="ORF">MTR67_036502</name>
</gene>
<sequence>MVLIVASRTTLFGVGDTKFHDDSSHGLICHDMNISNLMVHAQQIEEEKLKEKSREVKGLGPVMEISLVQGLMDKVVLDLDKDFLVKVPPMLLLSSTKIGCLNPKLQGGNDSGSLLPMSLY</sequence>
<protein>
    <submittedName>
        <fullName evidence="1">Uncharacterized protein</fullName>
    </submittedName>
</protein>
<proteinExistence type="predicted"/>
<dbReference type="Proteomes" id="UP001234989">
    <property type="component" value="Chromosome 8"/>
</dbReference>
<accession>A0AAF0UBW4</accession>
<reference evidence="1" key="1">
    <citation type="submission" date="2023-08" db="EMBL/GenBank/DDBJ databases">
        <title>A de novo genome assembly of Solanum verrucosum Schlechtendal, a Mexican diploid species geographically isolated from the other diploid A-genome species in potato relatives.</title>
        <authorList>
            <person name="Hosaka K."/>
        </authorList>
    </citation>
    <scope>NUCLEOTIDE SEQUENCE</scope>
    <source>
        <tissue evidence="1">Young leaves</tissue>
    </source>
</reference>